<proteinExistence type="predicted"/>
<dbReference type="EMBL" id="MVBN01000001">
    <property type="protein sequence ID" value="OOK84234.1"/>
    <property type="molecule type" value="Genomic_DNA"/>
</dbReference>
<comment type="caution">
    <text evidence="1">The sequence shown here is derived from an EMBL/GenBank/DDBJ whole genome shotgun (WGS) entry which is preliminary data.</text>
</comment>
<evidence type="ECO:0000313" key="1">
    <source>
        <dbReference type="EMBL" id="OOK84234.1"/>
    </source>
</evidence>
<accession>A0A1V3XYC9</accession>
<dbReference type="AlphaFoldDB" id="A0A1V3XYC9"/>
<name>A0A1V3XYC9_MYCKA</name>
<protein>
    <submittedName>
        <fullName evidence="1">Uncharacterized protein</fullName>
    </submittedName>
</protein>
<evidence type="ECO:0000313" key="2">
    <source>
        <dbReference type="Proteomes" id="UP000188532"/>
    </source>
</evidence>
<reference evidence="1 2" key="1">
    <citation type="submission" date="2017-02" db="EMBL/GenBank/DDBJ databases">
        <title>Complete genome sequences of Mycobacterium kansasii strains isolated from rhesus macaques.</title>
        <authorList>
            <person name="Panda A."/>
            <person name="Nagaraj S."/>
            <person name="Zhao X."/>
            <person name="Tettelin H."/>
            <person name="Detolla L.J."/>
        </authorList>
    </citation>
    <scope>NUCLEOTIDE SEQUENCE [LARGE SCALE GENOMIC DNA]</scope>
    <source>
        <strain evidence="1 2">11-3469</strain>
    </source>
</reference>
<gene>
    <name evidence="1" type="ORF">BZL29_1557</name>
</gene>
<sequence>MAALATYAAIKAAQRAMPVLEAPAVAGVAEIDTDAGREL</sequence>
<dbReference type="Proteomes" id="UP000188532">
    <property type="component" value="Unassembled WGS sequence"/>
</dbReference>
<organism evidence="1 2">
    <name type="scientific">Mycobacterium kansasii</name>
    <dbReference type="NCBI Taxonomy" id="1768"/>
    <lineage>
        <taxon>Bacteria</taxon>
        <taxon>Bacillati</taxon>
        <taxon>Actinomycetota</taxon>
        <taxon>Actinomycetes</taxon>
        <taxon>Mycobacteriales</taxon>
        <taxon>Mycobacteriaceae</taxon>
        <taxon>Mycobacterium</taxon>
    </lineage>
</organism>